<dbReference type="Gene3D" id="2.160.20.70">
    <property type="match status" value="1"/>
</dbReference>
<name>A0AA39IL85_9BILA</name>
<comment type="caution">
    <text evidence="3">The sequence shown here is derived from an EMBL/GenBank/DDBJ whole genome shotgun (WGS) entry which is preliminary data.</text>
</comment>
<reference evidence="3" key="1">
    <citation type="submission" date="2023-06" db="EMBL/GenBank/DDBJ databases">
        <title>Genomic analysis of the entomopathogenic nematode Steinernema hermaphroditum.</title>
        <authorList>
            <person name="Schwarz E.M."/>
            <person name="Heppert J.K."/>
            <person name="Baniya A."/>
            <person name="Schwartz H.T."/>
            <person name="Tan C.-H."/>
            <person name="Antoshechkin I."/>
            <person name="Sternberg P.W."/>
            <person name="Goodrich-Blair H."/>
            <person name="Dillman A.R."/>
        </authorList>
    </citation>
    <scope>NUCLEOTIDE SEQUENCE</scope>
    <source>
        <strain evidence="3">PS9179</strain>
        <tissue evidence="3">Whole animal</tissue>
    </source>
</reference>
<dbReference type="AlphaFoldDB" id="A0AA39IL85"/>
<dbReference type="PROSITE" id="PS51329">
    <property type="entry name" value="C_CAP_COFACTOR_C"/>
    <property type="match status" value="1"/>
</dbReference>
<dbReference type="Pfam" id="PF07986">
    <property type="entry name" value="TBCC"/>
    <property type="match status" value="1"/>
</dbReference>
<proteinExistence type="inferred from homology"/>
<sequence>MWAPSPSRERNHSLKKTPSIYLWTRGSFVFNVDFSSLLQHHSLAAINLNTVRIASNLVSYHAFHHKTSSISYAQWHRIAASKIGLSDEATFAFFSAAQTTDDSIPDAERLRRFEKGAPVEDSGLSHVPLLHLVLLVCLIGATPSESRTTRESAFRKFLLKNIDHLCRLIILCHDSYVRLFESPRDLLAVGLNQKISSDVLRNFDVLFEGAIGNFEGASAGAKAIPASELAMRFWVDSPDGISFNFLVRRIQSVLQSDPFQIAGLEKDDFVEAKLNPQKTATPAADADHRSVTVRNLAGVSLIDKDYYVGSNLRVDGSDVDASTTLIALRPFRTATVANCAGRGKILLGRVEDTLFVRNVSNFCISAICRRIVVEKCTNVRLFLNCLVAPLIADNCSELMLAPYNVFDESLIEHLRREEENLYDAPVHLQGFYALNGSESPTPLIPIVEKMPVTQFYIQPTPFTNSANFQEALKKFENTIPREYCDAWKKRREKAVEAVRIGFSARSPTLCEKDKKKLLRKARSRSRRN</sequence>
<evidence type="ECO:0000259" key="2">
    <source>
        <dbReference type="PROSITE" id="PS51329"/>
    </source>
</evidence>
<comment type="similarity">
    <text evidence="1">Belongs to the TBCC family.</text>
</comment>
<dbReference type="EMBL" id="JAUCMV010000001">
    <property type="protein sequence ID" value="KAK0425124.1"/>
    <property type="molecule type" value="Genomic_DNA"/>
</dbReference>
<evidence type="ECO:0000313" key="3">
    <source>
        <dbReference type="EMBL" id="KAK0425124.1"/>
    </source>
</evidence>
<dbReference type="InterPro" id="IPR012945">
    <property type="entry name" value="Tubulin-bd_cofactor_C_dom"/>
</dbReference>
<keyword evidence="4" id="KW-1185">Reference proteome</keyword>
<evidence type="ECO:0000256" key="1">
    <source>
        <dbReference type="ARBA" id="ARBA00008848"/>
    </source>
</evidence>
<organism evidence="3 4">
    <name type="scientific">Steinernema hermaphroditum</name>
    <dbReference type="NCBI Taxonomy" id="289476"/>
    <lineage>
        <taxon>Eukaryota</taxon>
        <taxon>Metazoa</taxon>
        <taxon>Ecdysozoa</taxon>
        <taxon>Nematoda</taxon>
        <taxon>Chromadorea</taxon>
        <taxon>Rhabditida</taxon>
        <taxon>Tylenchina</taxon>
        <taxon>Panagrolaimomorpha</taxon>
        <taxon>Strongyloidoidea</taxon>
        <taxon>Steinernematidae</taxon>
        <taxon>Steinernema</taxon>
    </lineage>
</organism>
<dbReference type="InterPro" id="IPR017901">
    <property type="entry name" value="C-CAP_CF_C-like"/>
</dbReference>
<protein>
    <recommendedName>
        <fullName evidence="2">C-CAP/cofactor C-like domain-containing protein</fullName>
    </recommendedName>
</protein>
<evidence type="ECO:0000313" key="4">
    <source>
        <dbReference type="Proteomes" id="UP001175271"/>
    </source>
</evidence>
<dbReference type="Proteomes" id="UP001175271">
    <property type="component" value="Unassembled WGS sequence"/>
</dbReference>
<dbReference type="PANTHER" id="PTHR16052:SF0">
    <property type="entry name" value="TBCC DOMAIN-CONTAINING PROTEIN 1"/>
    <property type="match status" value="1"/>
</dbReference>
<gene>
    <name evidence="3" type="ORF">QR680_009046</name>
</gene>
<accession>A0AA39IL85</accession>
<dbReference type="InterPro" id="IPR016098">
    <property type="entry name" value="CAP/MinC_C"/>
</dbReference>
<dbReference type="PANTHER" id="PTHR16052">
    <property type="entry name" value="TBCC DOMAIN-CONTAINING PROTEIN 1"/>
    <property type="match status" value="1"/>
</dbReference>
<dbReference type="InterPro" id="IPR039589">
    <property type="entry name" value="TBCC1"/>
</dbReference>
<feature type="domain" description="C-CAP/cofactor C-like" evidence="2">
    <location>
        <begin position="276"/>
        <end position="426"/>
    </location>
</feature>